<name>A0ABS9EFD9_9FLAO</name>
<dbReference type="Proteomes" id="UP001179363">
    <property type="component" value="Unassembled WGS sequence"/>
</dbReference>
<comment type="caution">
    <text evidence="1">The sequence shown here is derived from an EMBL/GenBank/DDBJ whole genome shotgun (WGS) entry which is preliminary data.</text>
</comment>
<accession>A0ABS9EFD9</accession>
<dbReference type="InterPro" id="IPR036102">
    <property type="entry name" value="OsmC/Ohrsf"/>
</dbReference>
<protein>
    <submittedName>
        <fullName evidence="1">OsmC family protein</fullName>
    </submittedName>
</protein>
<evidence type="ECO:0000313" key="2">
    <source>
        <dbReference type="Proteomes" id="UP001179363"/>
    </source>
</evidence>
<keyword evidence="2" id="KW-1185">Reference proteome</keyword>
<dbReference type="RefSeq" id="WP_236133720.1">
    <property type="nucleotide sequence ID" value="NZ_JAKGTH010000008.1"/>
</dbReference>
<evidence type="ECO:0000313" key="1">
    <source>
        <dbReference type="EMBL" id="MCF4101567.1"/>
    </source>
</evidence>
<organism evidence="1 2">
    <name type="scientific">Gillisia lutea</name>
    <dbReference type="NCBI Taxonomy" id="2909668"/>
    <lineage>
        <taxon>Bacteria</taxon>
        <taxon>Pseudomonadati</taxon>
        <taxon>Bacteroidota</taxon>
        <taxon>Flavobacteriia</taxon>
        <taxon>Flavobacteriales</taxon>
        <taxon>Flavobacteriaceae</taxon>
        <taxon>Gillisia</taxon>
    </lineage>
</organism>
<gene>
    <name evidence="1" type="ORF">L1I30_07810</name>
</gene>
<dbReference type="Pfam" id="PF02566">
    <property type="entry name" value="OsmC"/>
    <property type="match status" value="1"/>
</dbReference>
<dbReference type="EMBL" id="JAKGTH010000008">
    <property type="protein sequence ID" value="MCF4101567.1"/>
    <property type="molecule type" value="Genomic_DNA"/>
</dbReference>
<dbReference type="Gene3D" id="3.30.300.20">
    <property type="match status" value="1"/>
</dbReference>
<reference evidence="1" key="1">
    <citation type="submission" date="2022-01" db="EMBL/GenBank/DDBJ databases">
        <title>Gillisia lutea sp. nov., isolated from marine plastic residues from the Malvarosa beach (Valencia, Spain).</title>
        <authorList>
            <person name="Vidal-Verdu A."/>
            <person name="Molina-Menor E."/>
            <person name="Satari L."/>
            <person name="Pascual J."/>
            <person name="Pereto J."/>
            <person name="Porcar M."/>
        </authorList>
    </citation>
    <scope>NUCLEOTIDE SEQUENCE</scope>
    <source>
        <strain evidence="1">M10.2A</strain>
    </source>
</reference>
<sequence length="136" mass="15523">MNYNITSESHFTRDAQINIKGSKIQFGTTSKSEENLPNPAELFLGSFAACILKNVERFSEILKFTYTKTSLQVMAKRLENPPRMDQLEYILTIYSDDKNLNKDLLKKNIEKFGTIFNTVKLSCSITGRIIVNKTGF</sequence>
<dbReference type="InterPro" id="IPR015946">
    <property type="entry name" value="KH_dom-like_a/b"/>
</dbReference>
<proteinExistence type="predicted"/>
<dbReference type="InterPro" id="IPR003718">
    <property type="entry name" value="OsmC/Ohr_fam"/>
</dbReference>
<dbReference type="SUPFAM" id="SSF82784">
    <property type="entry name" value="OsmC-like"/>
    <property type="match status" value="1"/>
</dbReference>